<evidence type="ECO:0000259" key="1">
    <source>
        <dbReference type="Pfam" id="PF13340"/>
    </source>
</evidence>
<dbReference type="OrthoDB" id="4120976at2"/>
<gene>
    <name evidence="2" type="ORF">SAMN02787118_1407</name>
</gene>
<accession>A0A1I2WVT5</accession>
<sequence>MLVESSSRSRHPGQRELLAELGVTTREVEEFNSRAARRRSPARALTVAQAYAARHGHLAVTGPTLIDGISLDAWLSAARRRQRTAGRPTRLGTRLTALDPWWNPPWPLSWQRMWWAAHHHLNGLPAATQWWPDVPGLEGALTWLRQQHARTPQLQPGQQHLTAQLMHACGHQPVWQPRISDNAWHTLAKLLPSRPATHRRYRNERQILEAIIHIACTRHPWPQLPHELGSFPTCRNHYKHWHTDGTLTRICHAALPHTDTHWQHQLTTYTREFLP</sequence>
<evidence type="ECO:0000313" key="3">
    <source>
        <dbReference type="Proteomes" id="UP000181942"/>
    </source>
</evidence>
<dbReference type="PANTHER" id="PTHR46637:SF1">
    <property type="entry name" value="BLL5188 PROTEIN"/>
    <property type="match status" value="1"/>
</dbReference>
<dbReference type="InterPro" id="IPR052909">
    <property type="entry name" value="Transposase_6_like"/>
</dbReference>
<dbReference type="RefSeq" id="WP_075033425.1">
    <property type="nucleotide sequence ID" value="NZ_FONR01000040.1"/>
</dbReference>
<dbReference type="InterPro" id="IPR025161">
    <property type="entry name" value="IS402-like_dom"/>
</dbReference>
<dbReference type="AlphaFoldDB" id="A0A1I2WVT5"/>
<dbReference type="Proteomes" id="UP000181942">
    <property type="component" value="Unassembled WGS sequence"/>
</dbReference>
<dbReference type="EMBL" id="FONR01000040">
    <property type="protein sequence ID" value="SFH04719.1"/>
    <property type="molecule type" value="Genomic_DNA"/>
</dbReference>
<organism evidence="2 3">
    <name type="scientific">Streptomyces mirabilis</name>
    <dbReference type="NCBI Taxonomy" id="68239"/>
    <lineage>
        <taxon>Bacteria</taxon>
        <taxon>Bacillati</taxon>
        <taxon>Actinomycetota</taxon>
        <taxon>Actinomycetes</taxon>
        <taxon>Kitasatosporales</taxon>
        <taxon>Streptomycetaceae</taxon>
        <taxon>Streptomyces</taxon>
    </lineage>
</organism>
<dbReference type="PANTHER" id="PTHR46637">
    <property type="entry name" value="TIS1421-TRANSPOSASE PROTEIN A"/>
    <property type="match status" value="1"/>
</dbReference>
<feature type="domain" description="Insertion element IS402-like" evidence="1">
    <location>
        <begin position="179"/>
        <end position="250"/>
    </location>
</feature>
<reference evidence="2 3" key="1">
    <citation type="submission" date="2016-10" db="EMBL/GenBank/DDBJ databases">
        <authorList>
            <person name="de Groot N.N."/>
        </authorList>
    </citation>
    <scope>NUCLEOTIDE SEQUENCE [LARGE SCALE GENOMIC DNA]</scope>
    <source>
        <strain evidence="2 3">OK461</strain>
    </source>
</reference>
<evidence type="ECO:0000313" key="2">
    <source>
        <dbReference type="EMBL" id="SFH04719.1"/>
    </source>
</evidence>
<proteinExistence type="predicted"/>
<protein>
    <submittedName>
        <fullName evidence="2">Putative transposase of IS4/5 family</fullName>
    </submittedName>
</protein>
<name>A0A1I2WVT5_9ACTN</name>
<dbReference type="Pfam" id="PF13340">
    <property type="entry name" value="DUF4096"/>
    <property type="match status" value="1"/>
</dbReference>